<dbReference type="InterPro" id="IPR020841">
    <property type="entry name" value="PKS_Beta-ketoAc_synthase_dom"/>
</dbReference>
<dbReference type="SMART" id="SM00825">
    <property type="entry name" value="PKS_KS"/>
    <property type="match status" value="1"/>
</dbReference>
<dbReference type="AlphaFoldDB" id="J3P2R9"/>
<dbReference type="PANTHER" id="PTHR43775">
    <property type="entry name" value="FATTY ACID SYNTHASE"/>
    <property type="match status" value="1"/>
</dbReference>
<reference evidence="6" key="3">
    <citation type="submission" date="2010-09" db="EMBL/GenBank/DDBJ databases">
        <title>Annotation of Gaeumannomyces graminis var. tritici R3-111a-1.</title>
        <authorList>
            <consortium name="The Broad Institute Genome Sequencing Platform"/>
            <person name="Ma L.-J."/>
            <person name="Dead R."/>
            <person name="Young S.K."/>
            <person name="Zeng Q."/>
            <person name="Gargeya S."/>
            <person name="Fitzgerald M."/>
            <person name="Haas B."/>
            <person name="Abouelleil A."/>
            <person name="Alvarado L."/>
            <person name="Arachchi H.M."/>
            <person name="Berlin A."/>
            <person name="Brown A."/>
            <person name="Chapman S.B."/>
            <person name="Chen Z."/>
            <person name="Dunbar C."/>
            <person name="Freedman E."/>
            <person name="Gearin G."/>
            <person name="Gellesch M."/>
            <person name="Goldberg J."/>
            <person name="Griggs A."/>
            <person name="Gujja S."/>
            <person name="Heiman D."/>
            <person name="Howarth C."/>
            <person name="Larson L."/>
            <person name="Lui A."/>
            <person name="MacDonald P.J.P."/>
            <person name="Mehta T."/>
            <person name="Montmayeur A."/>
            <person name="Murphy C."/>
            <person name="Neiman D."/>
            <person name="Pearson M."/>
            <person name="Priest M."/>
            <person name="Roberts A."/>
            <person name="Saif S."/>
            <person name="Shea T."/>
            <person name="Shenoy N."/>
            <person name="Sisk P."/>
            <person name="Stolte C."/>
            <person name="Sykes S."/>
            <person name="Yandava C."/>
            <person name="Wortman J."/>
            <person name="Nusbaum C."/>
            <person name="Birren B."/>
        </authorList>
    </citation>
    <scope>NUCLEOTIDE SEQUENCE</scope>
    <source>
        <strain evidence="6">R3-111a-1</strain>
    </source>
</reference>
<dbReference type="HOGENOM" id="CLU_637848_0_0_1"/>
<dbReference type="EnsemblFungi" id="EJT73961">
    <property type="protein sequence ID" value="EJT73961"/>
    <property type="gene ID" value="GGTG_07813"/>
</dbReference>
<reference evidence="6" key="2">
    <citation type="submission" date="2010-07" db="EMBL/GenBank/DDBJ databases">
        <authorList>
            <consortium name="The Broad Institute Genome Sequencing Platform"/>
            <consortium name="Broad Institute Genome Sequencing Center for Infectious Disease"/>
            <person name="Ma L.-J."/>
            <person name="Dead R."/>
            <person name="Young S."/>
            <person name="Zeng Q."/>
            <person name="Koehrsen M."/>
            <person name="Alvarado L."/>
            <person name="Berlin A."/>
            <person name="Chapman S.B."/>
            <person name="Chen Z."/>
            <person name="Freedman E."/>
            <person name="Gellesch M."/>
            <person name="Goldberg J."/>
            <person name="Griggs A."/>
            <person name="Gujja S."/>
            <person name="Heilman E.R."/>
            <person name="Heiman D."/>
            <person name="Hepburn T."/>
            <person name="Howarth C."/>
            <person name="Jen D."/>
            <person name="Larson L."/>
            <person name="Mehta T."/>
            <person name="Neiman D."/>
            <person name="Pearson M."/>
            <person name="Roberts A."/>
            <person name="Saif S."/>
            <person name="Shea T."/>
            <person name="Shenoy N."/>
            <person name="Sisk P."/>
            <person name="Stolte C."/>
            <person name="Sykes S."/>
            <person name="Walk T."/>
            <person name="White J."/>
            <person name="Yandava C."/>
            <person name="Haas B."/>
            <person name="Nusbaum C."/>
            <person name="Birren B."/>
        </authorList>
    </citation>
    <scope>NUCLEOTIDE SEQUENCE</scope>
    <source>
        <strain evidence="6">R3-111a-1</strain>
    </source>
</reference>
<dbReference type="PANTHER" id="PTHR43775:SF50">
    <property type="entry name" value="HIGHLY REDUCING POLYKETIDE SYNTHASE SRDA"/>
    <property type="match status" value="1"/>
</dbReference>
<keyword evidence="2" id="KW-0597">Phosphoprotein</keyword>
<proteinExistence type="predicted"/>
<gene>
    <name evidence="7" type="primary">20348271</name>
    <name evidence="6" type="ORF">GGTG_07813</name>
</gene>
<keyword evidence="3" id="KW-0560">Oxidoreductase</keyword>
<dbReference type="InterPro" id="IPR016039">
    <property type="entry name" value="Thiolase-like"/>
</dbReference>
<dbReference type="InterPro" id="IPR014030">
    <property type="entry name" value="Ketoacyl_synth_N"/>
</dbReference>
<dbReference type="EMBL" id="GL385398">
    <property type="protein sequence ID" value="EJT73961.1"/>
    <property type="molecule type" value="Genomic_DNA"/>
</dbReference>
<dbReference type="Pfam" id="PF08659">
    <property type="entry name" value="KR"/>
    <property type="match status" value="1"/>
</dbReference>
<dbReference type="STRING" id="644352.J3P2R9"/>
<reference evidence="8" key="1">
    <citation type="submission" date="2010-07" db="EMBL/GenBank/DDBJ databases">
        <title>The genome sequence of Gaeumannomyces graminis var. tritici strain R3-111a-1.</title>
        <authorList>
            <consortium name="The Broad Institute Genome Sequencing Platform"/>
            <person name="Ma L.-J."/>
            <person name="Dead R."/>
            <person name="Young S."/>
            <person name="Zeng Q."/>
            <person name="Koehrsen M."/>
            <person name="Alvarado L."/>
            <person name="Berlin A."/>
            <person name="Chapman S.B."/>
            <person name="Chen Z."/>
            <person name="Freedman E."/>
            <person name="Gellesch M."/>
            <person name="Goldberg J."/>
            <person name="Griggs A."/>
            <person name="Gujja S."/>
            <person name="Heilman E.R."/>
            <person name="Heiman D."/>
            <person name="Hepburn T."/>
            <person name="Howarth C."/>
            <person name="Jen D."/>
            <person name="Larson L."/>
            <person name="Mehta T."/>
            <person name="Neiman D."/>
            <person name="Pearson M."/>
            <person name="Roberts A."/>
            <person name="Saif S."/>
            <person name="Shea T."/>
            <person name="Shenoy N."/>
            <person name="Sisk P."/>
            <person name="Stolte C."/>
            <person name="Sykes S."/>
            <person name="Walk T."/>
            <person name="White J."/>
            <person name="Yandava C."/>
            <person name="Haas B."/>
            <person name="Nusbaum C."/>
            <person name="Birren B."/>
        </authorList>
    </citation>
    <scope>NUCLEOTIDE SEQUENCE [LARGE SCALE GENOMIC DNA]</scope>
    <source>
        <strain evidence="8">R3-111a-1</strain>
    </source>
</reference>
<dbReference type="Gene3D" id="3.40.50.720">
    <property type="entry name" value="NAD(P)-binding Rossmann-like Domain"/>
    <property type="match status" value="1"/>
</dbReference>
<dbReference type="SMART" id="SM00822">
    <property type="entry name" value="PKS_KR"/>
    <property type="match status" value="1"/>
</dbReference>
<evidence type="ECO:0000259" key="5">
    <source>
        <dbReference type="SMART" id="SM00825"/>
    </source>
</evidence>
<evidence type="ECO:0000256" key="3">
    <source>
        <dbReference type="ARBA" id="ARBA00023002"/>
    </source>
</evidence>
<dbReference type="InterPro" id="IPR013968">
    <property type="entry name" value="PKS_KR"/>
</dbReference>
<dbReference type="OrthoDB" id="329835at2759"/>
<dbReference type="VEuPathDB" id="FungiDB:GGTG_07813"/>
<evidence type="ECO:0000313" key="7">
    <source>
        <dbReference type="EnsemblFungi" id="EJT73961"/>
    </source>
</evidence>
<dbReference type="Proteomes" id="UP000006039">
    <property type="component" value="Unassembled WGS sequence"/>
</dbReference>
<dbReference type="Pfam" id="PF00109">
    <property type="entry name" value="ketoacyl-synt"/>
    <property type="match status" value="1"/>
</dbReference>
<dbReference type="RefSeq" id="XP_009223905.1">
    <property type="nucleotide sequence ID" value="XM_009225641.1"/>
</dbReference>
<evidence type="ECO:0000259" key="4">
    <source>
        <dbReference type="SMART" id="SM00822"/>
    </source>
</evidence>
<accession>J3P2R9</accession>
<dbReference type="GO" id="GO:0006633">
    <property type="term" value="P:fatty acid biosynthetic process"/>
    <property type="evidence" value="ECO:0007669"/>
    <property type="project" value="TreeGrafter"/>
</dbReference>
<organism evidence="6">
    <name type="scientific">Gaeumannomyces tritici (strain R3-111a-1)</name>
    <name type="common">Wheat and barley take-all root rot fungus</name>
    <name type="synonym">Gaeumannomyces graminis var. tritici</name>
    <dbReference type="NCBI Taxonomy" id="644352"/>
    <lineage>
        <taxon>Eukaryota</taxon>
        <taxon>Fungi</taxon>
        <taxon>Dikarya</taxon>
        <taxon>Ascomycota</taxon>
        <taxon>Pezizomycotina</taxon>
        <taxon>Sordariomycetes</taxon>
        <taxon>Sordariomycetidae</taxon>
        <taxon>Magnaporthales</taxon>
        <taxon>Magnaporthaceae</taxon>
        <taxon>Gaeumannomyces</taxon>
    </lineage>
</organism>
<evidence type="ECO:0000256" key="1">
    <source>
        <dbReference type="ARBA" id="ARBA00022450"/>
    </source>
</evidence>
<dbReference type="SUPFAM" id="SSF51735">
    <property type="entry name" value="NAD(P)-binding Rossmann-fold domains"/>
    <property type="match status" value="1"/>
</dbReference>
<dbReference type="InterPro" id="IPR036291">
    <property type="entry name" value="NAD(P)-bd_dom_sf"/>
</dbReference>
<protein>
    <submittedName>
        <fullName evidence="6 7">Uncharacterized protein</fullName>
    </submittedName>
</protein>
<dbReference type="GO" id="GO:0016491">
    <property type="term" value="F:oxidoreductase activity"/>
    <property type="evidence" value="ECO:0007669"/>
    <property type="project" value="UniProtKB-KW"/>
</dbReference>
<feature type="domain" description="Ketosynthase family 3 (KS3)" evidence="5">
    <location>
        <begin position="1"/>
        <end position="230"/>
    </location>
</feature>
<evidence type="ECO:0000313" key="8">
    <source>
        <dbReference type="Proteomes" id="UP000006039"/>
    </source>
</evidence>
<evidence type="ECO:0000256" key="2">
    <source>
        <dbReference type="ARBA" id="ARBA00022553"/>
    </source>
</evidence>
<dbReference type="InterPro" id="IPR057326">
    <property type="entry name" value="KR_dom"/>
</dbReference>
<dbReference type="eggNOG" id="KOG1202">
    <property type="taxonomic scope" value="Eukaryota"/>
</dbReference>
<feature type="domain" description="Ketoreductase" evidence="4">
    <location>
        <begin position="81"/>
        <end position="250"/>
    </location>
</feature>
<keyword evidence="8" id="KW-1185">Reference proteome</keyword>
<keyword evidence="1" id="KW-0596">Phosphopantetheine</keyword>
<dbReference type="GeneID" id="20348271"/>
<reference evidence="7" key="4">
    <citation type="journal article" date="2015" name="G3 (Bethesda)">
        <title>Genome sequences of three phytopathogenic species of the Magnaporthaceae family of fungi.</title>
        <authorList>
            <person name="Okagaki L.H."/>
            <person name="Nunes C.C."/>
            <person name="Sailsbery J."/>
            <person name="Clay B."/>
            <person name="Brown D."/>
            <person name="John T."/>
            <person name="Oh Y."/>
            <person name="Young N."/>
            <person name="Fitzgerald M."/>
            <person name="Haas B.J."/>
            <person name="Zeng Q."/>
            <person name="Young S."/>
            <person name="Adiconis X."/>
            <person name="Fan L."/>
            <person name="Levin J.Z."/>
            <person name="Mitchell T.K."/>
            <person name="Okubara P.A."/>
            <person name="Farman M.L."/>
            <person name="Kohn L.M."/>
            <person name="Birren B."/>
            <person name="Ma L.-J."/>
            <person name="Dean R.A."/>
        </authorList>
    </citation>
    <scope>NUCLEOTIDE SEQUENCE</scope>
    <source>
        <strain evidence="7">R3-111a-1</strain>
    </source>
</reference>
<reference evidence="7" key="5">
    <citation type="submission" date="2018-04" db="UniProtKB">
        <authorList>
            <consortium name="EnsemblFungi"/>
        </authorList>
    </citation>
    <scope>IDENTIFICATION</scope>
    <source>
        <strain evidence="7">R3-111a-1</strain>
    </source>
</reference>
<dbReference type="GO" id="GO:0004312">
    <property type="term" value="F:fatty acid synthase activity"/>
    <property type="evidence" value="ECO:0007669"/>
    <property type="project" value="TreeGrafter"/>
</dbReference>
<sequence length="430" mass="46121">MDGYYHPDGKRAGAMDADGGYFLDEDVREFDNDVLGLNNLEATHMDPQQRKLLEVTYECLESAGLSMESAAGSDTAVYRHGVRWMMSRAARHFIFLGRSGRDKPEAQALVAKLRAAGASVEVVRGDVCSQGDVDAAVNACSSFSRPIGGVIQAAMGLDEALFSRMSHGAWHAGVRPKWQGSWNLDRSLARGGRDADLDFFLLTSSVSGSVGTATESNYCSANGFLDAFARHRRGRGKPAVSVGLGMISEVGYLHENPEIEALLLHKGIQPLSEGEFPQVVDLALAPPGATDDDNNNNAPAHILTGLEPFDLRGLIRRGFAVESDTTQDPRCGFLAAALFTGQQANSSSNGSSSGKGVDGALDLATPAWLKALPHFGLDSMIAAEYRTWFWTVLKVDVPFLDLMSPKTPLAVLAGFVGDKIAATWKRLSTV</sequence>
<dbReference type="InterPro" id="IPR050091">
    <property type="entry name" value="PKS_NRPS_Biosynth_Enz"/>
</dbReference>
<dbReference type="SUPFAM" id="SSF53901">
    <property type="entry name" value="Thiolase-like"/>
    <property type="match status" value="1"/>
</dbReference>
<name>J3P2R9_GAET3</name>
<evidence type="ECO:0000313" key="6">
    <source>
        <dbReference type="EMBL" id="EJT73961.1"/>
    </source>
</evidence>
<dbReference type="GO" id="GO:0044550">
    <property type="term" value="P:secondary metabolite biosynthetic process"/>
    <property type="evidence" value="ECO:0007669"/>
    <property type="project" value="TreeGrafter"/>
</dbReference>